<organism evidence="3 4">
    <name type="scientific">Elliptochloris bilobata</name>
    <dbReference type="NCBI Taxonomy" id="381761"/>
    <lineage>
        <taxon>Eukaryota</taxon>
        <taxon>Viridiplantae</taxon>
        <taxon>Chlorophyta</taxon>
        <taxon>core chlorophytes</taxon>
        <taxon>Trebouxiophyceae</taxon>
        <taxon>Trebouxiophyceae incertae sedis</taxon>
        <taxon>Elliptochloris clade</taxon>
        <taxon>Elliptochloris</taxon>
    </lineage>
</organism>
<feature type="compositionally biased region" description="Acidic residues" evidence="2">
    <location>
        <begin position="426"/>
        <end position="454"/>
    </location>
</feature>
<name>A0AAW1RH67_9CHLO</name>
<evidence type="ECO:0000313" key="3">
    <source>
        <dbReference type="EMBL" id="KAK9832805.1"/>
    </source>
</evidence>
<feature type="compositionally biased region" description="Acidic residues" evidence="2">
    <location>
        <begin position="344"/>
        <end position="382"/>
    </location>
</feature>
<evidence type="ECO:0000313" key="4">
    <source>
        <dbReference type="Proteomes" id="UP001445335"/>
    </source>
</evidence>
<dbReference type="InterPro" id="IPR050690">
    <property type="entry name" value="JHDM1_Histone_Demethylase"/>
</dbReference>
<dbReference type="PANTHER" id="PTHR23123">
    <property type="entry name" value="PHD/F-BOX CONTAINING PROTEIN"/>
    <property type="match status" value="1"/>
</dbReference>
<protein>
    <recommendedName>
        <fullName evidence="5">JmjC domain-containing protein</fullName>
    </recommendedName>
</protein>
<feature type="compositionally biased region" description="Basic residues" evidence="2">
    <location>
        <begin position="481"/>
        <end position="499"/>
    </location>
</feature>
<feature type="compositionally biased region" description="Low complexity" evidence="2">
    <location>
        <begin position="91"/>
        <end position="102"/>
    </location>
</feature>
<keyword evidence="1" id="KW-0479">Metal-binding</keyword>
<dbReference type="Gene3D" id="2.60.120.650">
    <property type="entry name" value="Cupin"/>
    <property type="match status" value="1"/>
</dbReference>
<reference evidence="3 4" key="1">
    <citation type="journal article" date="2024" name="Nat. Commun.">
        <title>Phylogenomics reveals the evolutionary origins of lichenization in chlorophyte algae.</title>
        <authorList>
            <person name="Puginier C."/>
            <person name="Libourel C."/>
            <person name="Otte J."/>
            <person name="Skaloud P."/>
            <person name="Haon M."/>
            <person name="Grisel S."/>
            <person name="Petersen M."/>
            <person name="Berrin J.G."/>
            <person name="Delaux P.M."/>
            <person name="Dal Grande F."/>
            <person name="Keller J."/>
        </authorList>
    </citation>
    <scope>NUCLEOTIDE SEQUENCE [LARGE SCALE GENOMIC DNA]</scope>
    <source>
        <strain evidence="3 4">SAG 245.80</strain>
    </source>
</reference>
<feature type="region of interest" description="Disordered" evidence="2">
    <location>
        <begin position="335"/>
        <end position="499"/>
    </location>
</feature>
<keyword evidence="4" id="KW-1185">Reference proteome</keyword>
<feature type="region of interest" description="Disordered" evidence="2">
    <location>
        <begin position="91"/>
        <end position="140"/>
    </location>
</feature>
<dbReference type="GO" id="GO:0046872">
    <property type="term" value="F:metal ion binding"/>
    <property type="evidence" value="ECO:0007669"/>
    <property type="project" value="UniProtKB-KW"/>
</dbReference>
<dbReference type="Proteomes" id="UP001445335">
    <property type="component" value="Unassembled WGS sequence"/>
</dbReference>
<dbReference type="AlphaFoldDB" id="A0AAW1RH67"/>
<proteinExistence type="predicted"/>
<sequence length="499" mass="51592">MARTEKPGSNSRHEREQLDVAREVEALLSWYAEKPGAVRHATAVGLAEAVGYGREVATMDSATQDAGPRWNAFQYSRYWHWRTRQAARAAAAAASGGAAPAAEQLRAKTEEEDEADSRDLRPRGPPPLDSRGEPIPPAAVKGISAESRLRVLRAAVRLHGTPLQTAVTPPTAVRSADLSVLLAADAPGRAVLALAPPTPRNLAAHAAARASRRAGVAFAVQACEGALSAEPAAGDTLFVPGGWIASEATAEASTALAGAYLAVHSAAEHLAAARLEDALRLPARSRFPGFRQVMFLLAAGYAPRVRALAGLDPEDLAFRVAMRAALRQTAQAAAAAPAANGESFIEEDGAGSRDSEDDFVASEAADSEASEEDDFAAAESPEEANPNAGSSPSDSGSGDGVSDASGNPGAAAEAPPSIPDPHGLLDELEVANDADFEASADEAGDEEEGLEEDLGTLAGGTLKEEEGESCLEASRGAKGGAAKKKPSVKSRLMKKLRIK</sequence>
<evidence type="ECO:0000256" key="1">
    <source>
        <dbReference type="ARBA" id="ARBA00022723"/>
    </source>
</evidence>
<comment type="caution">
    <text evidence="3">The sequence shown here is derived from an EMBL/GenBank/DDBJ whole genome shotgun (WGS) entry which is preliminary data.</text>
</comment>
<accession>A0AAW1RH67</accession>
<evidence type="ECO:0008006" key="5">
    <source>
        <dbReference type="Google" id="ProtNLM"/>
    </source>
</evidence>
<dbReference type="EMBL" id="JALJOU010000038">
    <property type="protein sequence ID" value="KAK9832805.1"/>
    <property type="molecule type" value="Genomic_DNA"/>
</dbReference>
<feature type="compositionally biased region" description="Low complexity" evidence="2">
    <location>
        <begin position="383"/>
        <end position="407"/>
    </location>
</feature>
<evidence type="ECO:0000256" key="2">
    <source>
        <dbReference type="SAM" id="MobiDB-lite"/>
    </source>
</evidence>
<gene>
    <name evidence="3" type="ORF">WJX81_002707</name>
</gene>